<evidence type="ECO:0000313" key="1">
    <source>
        <dbReference type="EMBL" id="MDT0340646.1"/>
    </source>
</evidence>
<comment type="caution">
    <text evidence="1">The sequence shown here is derived from an EMBL/GenBank/DDBJ whole genome shotgun (WGS) entry which is preliminary data.</text>
</comment>
<dbReference type="SUPFAM" id="SSF46785">
    <property type="entry name" value="Winged helix' DNA-binding domain"/>
    <property type="match status" value="1"/>
</dbReference>
<dbReference type="EMBL" id="JAVRAA010000025">
    <property type="protein sequence ID" value="MDT0340646.1"/>
    <property type="molecule type" value="Genomic_DNA"/>
</dbReference>
<sequence>MQKANDEVQASKRGELQALIIEELQKEGGLAFAELAARVADRSNLPLQQVKSAIQYMGQVGRLSRVVNGKSFRYWMPGDLPTDAVRDPDRQVVRRKFSLPPNMNHEVLSPLQWSLRHLLGQTN</sequence>
<name>A0AAE4KBH2_9BURK</name>
<dbReference type="AlphaFoldDB" id="A0AAE4KBH2"/>
<accession>A0AAE4KBH2</accession>
<organism evidence="1">
    <name type="scientific">Herbaspirillum huttiense subsp. nephrolepidis</name>
    <dbReference type="NCBI Taxonomy" id="3075126"/>
    <lineage>
        <taxon>Bacteria</taxon>
        <taxon>Pseudomonadati</taxon>
        <taxon>Pseudomonadota</taxon>
        <taxon>Betaproteobacteria</taxon>
        <taxon>Burkholderiales</taxon>
        <taxon>Oxalobacteraceae</taxon>
        <taxon>Herbaspirillum</taxon>
    </lineage>
</organism>
<gene>
    <name evidence="1" type="ORF">RJN63_27705</name>
</gene>
<reference evidence="1" key="1">
    <citation type="submission" date="2023-02" db="EMBL/GenBank/DDBJ databases">
        <title>Description of Herbaspirillum huttiense subsp. nephrolepsisexaltata and Herbaspirillum huttiense subsp. lycopersicon.</title>
        <authorList>
            <person name="Poudel M."/>
            <person name="Sharma A."/>
            <person name="Goss E."/>
            <person name="Tapia J.H."/>
            <person name="Harmon C.M."/>
            <person name="Jones J.B."/>
        </authorList>
    </citation>
    <scope>NUCLEOTIDE SEQUENCE</scope>
    <source>
        <strain evidence="1">NC40101</strain>
    </source>
</reference>
<proteinExistence type="predicted"/>
<dbReference type="InterPro" id="IPR036390">
    <property type="entry name" value="WH_DNA-bd_sf"/>
</dbReference>
<dbReference type="RefSeq" id="WP_310838997.1">
    <property type="nucleotide sequence ID" value="NZ_JAVLSM010000024.1"/>
</dbReference>
<protein>
    <submittedName>
        <fullName evidence="1">Uncharacterized protein</fullName>
    </submittedName>
</protein>